<keyword evidence="3" id="KW-1185">Reference proteome</keyword>
<evidence type="ECO:0000313" key="3">
    <source>
        <dbReference type="Proteomes" id="UP000634308"/>
    </source>
</evidence>
<accession>A0ABQ2RQT9</accession>
<proteinExistence type="predicted"/>
<keyword evidence="1" id="KW-1133">Transmembrane helix</keyword>
<evidence type="ECO:0000256" key="1">
    <source>
        <dbReference type="SAM" id="Phobius"/>
    </source>
</evidence>
<name>A0ABQ2RQT9_9DEIO</name>
<gene>
    <name evidence="2" type="ORF">GCM10008959_13600</name>
</gene>
<organism evidence="2 3">
    <name type="scientific">Deinococcus seoulensis</name>
    <dbReference type="NCBI Taxonomy" id="1837379"/>
    <lineage>
        <taxon>Bacteria</taxon>
        <taxon>Thermotogati</taxon>
        <taxon>Deinococcota</taxon>
        <taxon>Deinococci</taxon>
        <taxon>Deinococcales</taxon>
        <taxon>Deinococcaceae</taxon>
        <taxon>Deinococcus</taxon>
    </lineage>
</organism>
<comment type="caution">
    <text evidence="2">The sequence shown here is derived from an EMBL/GenBank/DDBJ whole genome shotgun (WGS) entry which is preliminary data.</text>
</comment>
<feature type="transmembrane region" description="Helical" evidence="1">
    <location>
        <begin position="39"/>
        <end position="61"/>
    </location>
</feature>
<feature type="transmembrane region" description="Helical" evidence="1">
    <location>
        <begin position="12"/>
        <end position="33"/>
    </location>
</feature>
<keyword evidence="1" id="KW-0472">Membrane</keyword>
<keyword evidence="1" id="KW-0812">Transmembrane</keyword>
<dbReference type="Proteomes" id="UP000634308">
    <property type="component" value="Unassembled WGS sequence"/>
</dbReference>
<sequence>MSLLQWLNSTEAGFVFYFPLGLLLCLAIVSTYIAARKKWYFLLILPTLCIALSVTLFNFVFSEYQKATKAHFDAITLISKKIFKREPESSRILLYRNAFDIGIFYFQVDFSSAMEARLGKGKEWLECEHVAAGSECREYDFQHSNPSDGETPCSIDPEKAFAASHTRIGFTEEQYEKNEYSDAFIVRNPEKTAYCFYWNK</sequence>
<evidence type="ECO:0000313" key="2">
    <source>
        <dbReference type="EMBL" id="GGR53286.1"/>
    </source>
</evidence>
<protein>
    <submittedName>
        <fullName evidence="2">Uncharacterized protein</fullName>
    </submittedName>
</protein>
<dbReference type="EMBL" id="BMQM01000006">
    <property type="protein sequence ID" value="GGR53286.1"/>
    <property type="molecule type" value="Genomic_DNA"/>
</dbReference>
<dbReference type="RefSeq" id="WP_189064236.1">
    <property type="nucleotide sequence ID" value="NZ_BMQM01000006.1"/>
</dbReference>
<reference evidence="3" key="1">
    <citation type="journal article" date="2019" name="Int. J. Syst. Evol. Microbiol.">
        <title>The Global Catalogue of Microorganisms (GCM) 10K type strain sequencing project: providing services to taxonomists for standard genome sequencing and annotation.</title>
        <authorList>
            <consortium name="The Broad Institute Genomics Platform"/>
            <consortium name="The Broad Institute Genome Sequencing Center for Infectious Disease"/>
            <person name="Wu L."/>
            <person name="Ma J."/>
        </authorList>
    </citation>
    <scope>NUCLEOTIDE SEQUENCE [LARGE SCALE GENOMIC DNA]</scope>
    <source>
        <strain evidence="3">JCM 31404</strain>
    </source>
</reference>